<proteinExistence type="predicted"/>
<evidence type="ECO:0000313" key="2">
    <source>
        <dbReference type="Proteomes" id="UP001172457"/>
    </source>
</evidence>
<sequence length="129" mass="15087">MEDTNLTRHKAKLSSMESEVWACKSGLTNLHSRQTNKGIIPIRESLESQCVWTNENSFYWWKNQKFLTTLRFSNFMLRSNVVILLKQLDRMVVVSTSQLTSQSVLKKMGYITKLLQDILTPKWGCRKDK</sequence>
<comment type="caution">
    <text evidence="1">The sequence shown here is derived from an EMBL/GenBank/DDBJ whole genome shotgun (WGS) entry which is preliminary data.</text>
</comment>
<keyword evidence="2" id="KW-1185">Reference proteome</keyword>
<dbReference type="AlphaFoldDB" id="A0AA38T8J3"/>
<gene>
    <name evidence="1" type="ORF">OSB04_019305</name>
</gene>
<name>A0AA38T8J3_9ASTR</name>
<evidence type="ECO:0000313" key="1">
    <source>
        <dbReference type="EMBL" id="KAJ9546762.1"/>
    </source>
</evidence>
<dbReference type="Proteomes" id="UP001172457">
    <property type="component" value="Chromosome 5"/>
</dbReference>
<protein>
    <submittedName>
        <fullName evidence="1">Uncharacterized protein</fullName>
    </submittedName>
</protein>
<reference evidence="1" key="1">
    <citation type="submission" date="2023-03" db="EMBL/GenBank/DDBJ databases">
        <title>Chromosome-scale reference genome and RAD-based genetic map of yellow starthistle (Centaurea solstitialis) reveal putative structural variation and QTLs associated with invader traits.</title>
        <authorList>
            <person name="Reatini B."/>
            <person name="Cang F.A."/>
            <person name="Jiang Q."/>
            <person name="Mckibben M.T.W."/>
            <person name="Barker M.S."/>
            <person name="Rieseberg L.H."/>
            <person name="Dlugosch K.M."/>
        </authorList>
    </citation>
    <scope>NUCLEOTIDE SEQUENCE</scope>
    <source>
        <strain evidence="1">CAN-66</strain>
        <tissue evidence="1">Leaf</tissue>
    </source>
</reference>
<accession>A0AA38T8J3</accession>
<organism evidence="1 2">
    <name type="scientific">Centaurea solstitialis</name>
    <name type="common">yellow star-thistle</name>
    <dbReference type="NCBI Taxonomy" id="347529"/>
    <lineage>
        <taxon>Eukaryota</taxon>
        <taxon>Viridiplantae</taxon>
        <taxon>Streptophyta</taxon>
        <taxon>Embryophyta</taxon>
        <taxon>Tracheophyta</taxon>
        <taxon>Spermatophyta</taxon>
        <taxon>Magnoliopsida</taxon>
        <taxon>eudicotyledons</taxon>
        <taxon>Gunneridae</taxon>
        <taxon>Pentapetalae</taxon>
        <taxon>asterids</taxon>
        <taxon>campanulids</taxon>
        <taxon>Asterales</taxon>
        <taxon>Asteraceae</taxon>
        <taxon>Carduoideae</taxon>
        <taxon>Cardueae</taxon>
        <taxon>Centaureinae</taxon>
        <taxon>Centaurea</taxon>
    </lineage>
</organism>
<dbReference type="EMBL" id="JARYMX010000005">
    <property type="protein sequence ID" value="KAJ9546762.1"/>
    <property type="molecule type" value="Genomic_DNA"/>
</dbReference>